<feature type="compositionally biased region" description="Low complexity" evidence="1">
    <location>
        <begin position="1331"/>
        <end position="1342"/>
    </location>
</feature>
<accession>A0ABQ7GJ49</accession>
<feature type="compositionally biased region" description="Polar residues" evidence="1">
    <location>
        <begin position="348"/>
        <end position="359"/>
    </location>
</feature>
<gene>
    <name evidence="2" type="ORF">DUNSADRAFT_8663</name>
</gene>
<feature type="compositionally biased region" description="Low complexity" evidence="1">
    <location>
        <begin position="896"/>
        <end position="907"/>
    </location>
</feature>
<feature type="compositionally biased region" description="Polar residues" evidence="1">
    <location>
        <begin position="965"/>
        <end position="977"/>
    </location>
</feature>
<evidence type="ECO:0000313" key="3">
    <source>
        <dbReference type="Proteomes" id="UP000815325"/>
    </source>
</evidence>
<feature type="compositionally biased region" description="Polar residues" evidence="1">
    <location>
        <begin position="260"/>
        <end position="269"/>
    </location>
</feature>
<evidence type="ECO:0000256" key="1">
    <source>
        <dbReference type="SAM" id="MobiDB-lite"/>
    </source>
</evidence>
<feature type="compositionally biased region" description="Low complexity" evidence="1">
    <location>
        <begin position="915"/>
        <end position="924"/>
    </location>
</feature>
<feature type="compositionally biased region" description="Basic residues" evidence="1">
    <location>
        <begin position="127"/>
        <end position="137"/>
    </location>
</feature>
<dbReference type="Proteomes" id="UP000815325">
    <property type="component" value="Unassembled WGS sequence"/>
</dbReference>
<sequence length="1374" mass="142600">MPCLVVVLDLKKYSVFPTHLRLKRGESLEFRSAHSSPVIKPYLEVIDLNTKQVVFTADSLKQDAPTRDNQRGSASSTLGGSRRERRVSFNEHALLQEYLSGRDRDFGESLPERPSETNSAISESSRGRRGSRSRRSSGSRGHTDVEDGGQFQGMDEEAIQHASLAAAAAAAAMPQLTKLALEHKQRRASASDSSGNGSMTPSQLESSFAAGHFRTYTGDHSCGSQSGSKRASEPNVHLGSSNNLCMLTLSLSATASRQGFHTDAATQPPRSVDCLSATPYMSPSQTDPMADSQLLHGRASEGGHPPFKSQPSAAGLPITCAASHLQHNPKSHPSPQTVHPGLTGPPTEHQQQHGPPLQSSHHHQTLSPPPISRASADAYGPGADGCPQNPGFVVHGNTTSDSNISTDASESHQNSGGMYGALTRPHRSSTTSAWGREVTAAAQQQQQQHHHPSPYAHPHYPHYSQTPNSHPGRYLNHPTSTAQTHSPLNSGSNISSRPDSPPPPPPPPLRPMNQSRPNSTVGPVPHQHQASHGAAPPSAHLLPPQSAFAAQYQPSPSPFAMSPRASYDSSCRMSPPPGGRPLNSPRMHFLLPLVLLLLLLQLYVPAASSALLARRLFCAFSVSCLLTSHLPRRNMFHGVIILHPPELSAVPLLPLCSTFHSVVSSRRGSQSVHISPGNSMVLAEGTPAVVQAQDTVVPVLPGMRFAPQHTPQPHQLHPHQHQQPHAGLQETEAPPSVNSGSMLSPGAPYRVSHTGPPSSGSNSLASSSGYRSTANAGGTPGPAYSSGQPPQLPPPPPPPPPPHAQGGVPVGGRHSNHYGSSDGRSPGIQRTSQSGATAPSSSTSIAYGVPIAPPASSAYHHSLEGPTRRVSSGPGTLRPPPMPPPPPQPAIGTPYAVPAAPAVAVPATQSAPNAQLQQQQQQQQVAGNRAGAAPEASDNRHSHALASPAPHHTPPSCTPEGQARQGASATPQQSGALRSSGGGTVHQQPGMLGSSGGSTAHQQPGMLASSGASAAHQQPGVLASSGGGPSASTSAHAQGLPAPAPAPTPSVRSSHVAVRAGAAAPSPVPAPAAAAPRVALASPAGGSGGPLAVVGGPGDGSGSRSHTVQPNTAARPPSTATLPRTPCQICNKPYIAALNAKRCAAQHEGVNRVLAKGVPFTDAWAERCKEYGWAELREWWQASPVERSREVFGLLAAVLSGKHALHAEPSPDTVLKVVQVGLCEFRELNPDAVMKGVQATEGTAFGLPYGVERSVSLGNKPLSPAANLHVPSCGEACLAYLIELWAGQLMDDGWPTSRSSSSSSSSSSHSSDRGHTPGHGPCYQMVHTEEGAAGSSSTIAAARHPPTASRAAATGPLVASRKRLPRAVAAVDLP</sequence>
<feature type="compositionally biased region" description="Pro residues" evidence="1">
    <location>
        <begin position="877"/>
        <end position="889"/>
    </location>
</feature>
<feature type="region of interest" description="Disordered" evidence="1">
    <location>
        <begin position="61"/>
        <end position="85"/>
    </location>
</feature>
<feature type="region of interest" description="Disordered" evidence="1">
    <location>
        <begin position="1294"/>
        <end position="1358"/>
    </location>
</feature>
<feature type="compositionally biased region" description="Polar residues" evidence="1">
    <location>
        <begin position="396"/>
        <end position="416"/>
    </location>
</feature>
<feature type="compositionally biased region" description="Pro residues" evidence="1">
    <location>
        <begin position="790"/>
        <end position="803"/>
    </location>
</feature>
<organism evidence="2 3">
    <name type="scientific">Dunaliella salina</name>
    <name type="common">Green alga</name>
    <name type="synonym">Protococcus salinus</name>
    <dbReference type="NCBI Taxonomy" id="3046"/>
    <lineage>
        <taxon>Eukaryota</taxon>
        <taxon>Viridiplantae</taxon>
        <taxon>Chlorophyta</taxon>
        <taxon>core chlorophytes</taxon>
        <taxon>Chlorophyceae</taxon>
        <taxon>CS clade</taxon>
        <taxon>Chlamydomonadales</taxon>
        <taxon>Dunaliellaceae</taxon>
        <taxon>Dunaliella</taxon>
    </lineage>
</organism>
<feature type="region of interest" description="Disordered" evidence="1">
    <location>
        <begin position="182"/>
        <end position="204"/>
    </location>
</feature>
<proteinExistence type="predicted"/>
<feature type="region of interest" description="Disordered" evidence="1">
    <location>
        <begin position="1090"/>
        <end position="1123"/>
    </location>
</feature>
<reference evidence="2" key="1">
    <citation type="submission" date="2017-08" db="EMBL/GenBank/DDBJ databases">
        <authorList>
            <person name="Polle J.E."/>
            <person name="Barry K."/>
            <person name="Cushman J."/>
            <person name="Schmutz J."/>
            <person name="Tran D."/>
            <person name="Hathwaick L.T."/>
            <person name="Yim W.C."/>
            <person name="Jenkins J."/>
            <person name="Mckie-Krisberg Z.M."/>
            <person name="Prochnik S."/>
            <person name="Lindquist E."/>
            <person name="Dockter R.B."/>
            <person name="Adam C."/>
            <person name="Molina H."/>
            <person name="Bunkerborg J."/>
            <person name="Jin E."/>
            <person name="Buchheim M."/>
            <person name="Magnuson J."/>
        </authorList>
    </citation>
    <scope>NUCLEOTIDE SEQUENCE</scope>
    <source>
        <strain evidence="2">CCAP 19/18</strain>
    </source>
</reference>
<feature type="compositionally biased region" description="Low complexity" evidence="1">
    <location>
        <begin position="1049"/>
        <end position="1058"/>
    </location>
</feature>
<feature type="compositionally biased region" description="Polar residues" evidence="1">
    <location>
        <begin position="325"/>
        <end position="337"/>
    </location>
</feature>
<feature type="region of interest" description="Disordered" evidence="1">
    <location>
        <begin position="260"/>
        <end position="579"/>
    </location>
</feature>
<feature type="compositionally biased region" description="Gly residues" evidence="1">
    <location>
        <begin position="1090"/>
        <end position="1101"/>
    </location>
</feature>
<feature type="compositionally biased region" description="Polar residues" evidence="1">
    <location>
        <begin position="1102"/>
        <end position="1122"/>
    </location>
</feature>
<name>A0ABQ7GJ49_DUNSA</name>
<feature type="compositionally biased region" description="Polar residues" evidence="1">
    <location>
        <begin position="817"/>
        <end position="845"/>
    </location>
</feature>
<feature type="compositionally biased region" description="Low complexity" evidence="1">
    <location>
        <begin position="1020"/>
        <end position="1037"/>
    </location>
</feature>
<comment type="caution">
    <text evidence="2">The sequence shown here is derived from an EMBL/GenBank/DDBJ whole genome shotgun (WGS) entry which is preliminary data.</text>
</comment>
<feature type="compositionally biased region" description="Basic and acidic residues" evidence="1">
    <location>
        <begin position="104"/>
        <end position="115"/>
    </location>
</feature>
<feature type="compositionally biased region" description="Low complexity" evidence="1">
    <location>
        <begin position="1297"/>
        <end position="1309"/>
    </location>
</feature>
<feature type="region of interest" description="Disordered" evidence="1">
    <location>
        <begin position="703"/>
        <end position="1058"/>
    </location>
</feature>
<feature type="compositionally biased region" description="Pro residues" evidence="1">
    <location>
        <begin position="499"/>
        <end position="510"/>
    </location>
</feature>
<feature type="compositionally biased region" description="Low complexity" evidence="1">
    <location>
        <begin position="440"/>
        <end position="465"/>
    </location>
</feature>
<dbReference type="EMBL" id="MU069746">
    <property type="protein sequence ID" value="KAF5834621.1"/>
    <property type="molecule type" value="Genomic_DNA"/>
</dbReference>
<feature type="compositionally biased region" description="Basic and acidic residues" evidence="1">
    <location>
        <begin position="61"/>
        <end position="70"/>
    </location>
</feature>
<feature type="compositionally biased region" description="Polar residues" evidence="1">
    <location>
        <begin position="477"/>
        <end position="494"/>
    </location>
</feature>
<protein>
    <submittedName>
        <fullName evidence="2">Uncharacterized protein</fullName>
    </submittedName>
</protein>
<feature type="compositionally biased region" description="Polar residues" evidence="1">
    <location>
        <begin position="188"/>
        <end position="204"/>
    </location>
</feature>
<evidence type="ECO:0000313" key="2">
    <source>
        <dbReference type="EMBL" id="KAF5834621.1"/>
    </source>
</evidence>
<keyword evidence="3" id="KW-1185">Reference proteome</keyword>
<feature type="compositionally biased region" description="Low complexity" evidence="1">
    <location>
        <begin position="758"/>
        <end position="772"/>
    </location>
</feature>
<feature type="region of interest" description="Disordered" evidence="1">
    <location>
        <begin position="104"/>
        <end position="150"/>
    </location>
</feature>